<evidence type="ECO:0000256" key="8">
    <source>
        <dbReference type="ARBA" id="ARBA00022840"/>
    </source>
</evidence>
<feature type="binding site" evidence="11">
    <location>
        <position position="163"/>
    </location>
    <ligand>
        <name>ATP</name>
        <dbReference type="ChEBI" id="CHEBI:30616"/>
    </ligand>
</feature>
<keyword evidence="7 11" id="KW-0418">Kinase</keyword>
<dbReference type="SUPFAM" id="SSF52540">
    <property type="entry name" value="P-loop containing nucleoside triphosphate hydrolases"/>
    <property type="match status" value="1"/>
</dbReference>
<proteinExistence type="inferred from homology"/>
<keyword evidence="4 11" id="KW-0028">Amino-acid biosynthesis</keyword>
<dbReference type="Pfam" id="PF01202">
    <property type="entry name" value="SKI"/>
    <property type="match status" value="1"/>
</dbReference>
<comment type="similarity">
    <text evidence="2 11">Belongs to the shikimate kinase family.</text>
</comment>
<evidence type="ECO:0000313" key="13">
    <source>
        <dbReference type="Proteomes" id="UP001139493"/>
    </source>
</evidence>
<dbReference type="Proteomes" id="UP001139493">
    <property type="component" value="Unassembled WGS sequence"/>
</dbReference>
<dbReference type="EMBL" id="JAMTCS010000008">
    <property type="protein sequence ID" value="MCP2265478.1"/>
    <property type="molecule type" value="Genomic_DNA"/>
</dbReference>
<reference evidence="12" key="1">
    <citation type="submission" date="2022-06" db="EMBL/GenBank/DDBJ databases">
        <title>Genomic Encyclopedia of Archaeal and Bacterial Type Strains, Phase II (KMG-II): from individual species to whole genera.</title>
        <authorList>
            <person name="Goeker M."/>
        </authorList>
    </citation>
    <scope>NUCLEOTIDE SEQUENCE</scope>
    <source>
        <strain evidence="12">DSM 26652</strain>
    </source>
</reference>
<feature type="binding site" evidence="11">
    <location>
        <position position="86"/>
    </location>
    <ligand>
        <name>substrate</name>
    </ligand>
</feature>
<dbReference type="CDD" id="cd00464">
    <property type="entry name" value="SK"/>
    <property type="match status" value="1"/>
</dbReference>
<dbReference type="InterPro" id="IPR031322">
    <property type="entry name" value="Shikimate/glucono_kinase"/>
</dbReference>
<keyword evidence="11" id="KW-0479">Metal-binding</keyword>
<comment type="catalytic activity">
    <reaction evidence="10 11">
        <text>shikimate + ATP = 3-phosphoshikimate + ADP + H(+)</text>
        <dbReference type="Rhea" id="RHEA:13121"/>
        <dbReference type="ChEBI" id="CHEBI:15378"/>
        <dbReference type="ChEBI" id="CHEBI:30616"/>
        <dbReference type="ChEBI" id="CHEBI:36208"/>
        <dbReference type="ChEBI" id="CHEBI:145989"/>
        <dbReference type="ChEBI" id="CHEBI:456216"/>
        <dbReference type="EC" id="2.7.1.71"/>
    </reaction>
</comment>
<dbReference type="GO" id="GO:0005829">
    <property type="term" value="C:cytosol"/>
    <property type="evidence" value="ECO:0007669"/>
    <property type="project" value="TreeGrafter"/>
</dbReference>
<dbReference type="InterPro" id="IPR023000">
    <property type="entry name" value="Shikimate_kinase_CS"/>
</dbReference>
<gene>
    <name evidence="11" type="primary">aroK</name>
    <name evidence="12" type="ORF">APR03_002834</name>
</gene>
<dbReference type="GO" id="GO:0008652">
    <property type="term" value="P:amino acid biosynthetic process"/>
    <property type="evidence" value="ECO:0007669"/>
    <property type="project" value="UniProtKB-KW"/>
</dbReference>
<evidence type="ECO:0000256" key="4">
    <source>
        <dbReference type="ARBA" id="ARBA00022605"/>
    </source>
</evidence>
<dbReference type="PROSITE" id="PS01128">
    <property type="entry name" value="SHIKIMATE_KINASE"/>
    <property type="match status" value="1"/>
</dbReference>
<feature type="binding site" evidence="11">
    <location>
        <position position="64"/>
    </location>
    <ligand>
        <name>substrate</name>
    </ligand>
</feature>
<dbReference type="PRINTS" id="PR01100">
    <property type="entry name" value="SHIKIMTKNASE"/>
</dbReference>
<keyword evidence="11" id="KW-0460">Magnesium</keyword>
<evidence type="ECO:0000256" key="11">
    <source>
        <dbReference type="HAMAP-Rule" id="MF_00109"/>
    </source>
</evidence>
<keyword evidence="8 11" id="KW-0067">ATP-binding</keyword>
<accession>A0A9X2G4D1</accession>
<protein>
    <recommendedName>
        <fullName evidence="3 11">Shikimate kinase</fullName>
        <shortName evidence="11">SK</shortName>
        <ecNumber evidence="3 11">2.7.1.71</ecNumber>
    </recommendedName>
</protein>
<evidence type="ECO:0000256" key="5">
    <source>
        <dbReference type="ARBA" id="ARBA00022679"/>
    </source>
</evidence>
<dbReference type="AlphaFoldDB" id="A0A9X2G4D1"/>
<keyword evidence="9 11" id="KW-0057">Aromatic amino acid biosynthesis</keyword>
<keyword evidence="6 11" id="KW-0547">Nucleotide-binding</keyword>
<feature type="binding site" evidence="11">
    <location>
        <begin position="18"/>
        <end position="23"/>
    </location>
    <ligand>
        <name>ATP</name>
        <dbReference type="ChEBI" id="CHEBI:30616"/>
    </ligand>
</feature>
<sequence length="192" mass="20190">MTASSGTRPVVVMIGPPGSGKSKVGRILAAGLGLTVRDTDADVEAGAGKPVSEIFVDDGEPRFRELEREAVLTALAEHDGVLSLGGGAVMNPATQAALEAYAADGGHVVFLDVPLAIAAQRVGMNQARPLLLGNPRAQWQKLMTERRPTYERLATLTVVSSERPGEHVAREIVEALGLELVAAELADPKHEN</sequence>
<dbReference type="EC" id="2.7.1.71" evidence="3 11"/>
<dbReference type="HAMAP" id="MF_00109">
    <property type="entry name" value="Shikimate_kinase"/>
    <property type="match status" value="1"/>
</dbReference>
<dbReference type="PANTHER" id="PTHR21087:SF16">
    <property type="entry name" value="SHIKIMATE KINASE 1, CHLOROPLASTIC"/>
    <property type="match status" value="1"/>
</dbReference>
<comment type="pathway">
    <text evidence="1 11">Metabolic intermediate biosynthesis; chorismate biosynthesis; chorismate from D-erythrose 4-phosphate and phosphoenolpyruvate: step 5/7.</text>
</comment>
<dbReference type="GO" id="GO:0004765">
    <property type="term" value="F:shikimate kinase activity"/>
    <property type="evidence" value="ECO:0007669"/>
    <property type="project" value="UniProtKB-UniRule"/>
</dbReference>
<evidence type="ECO:0000256" key="9">
    <source>
        <dbReference type="ARBA" id="ARBA00023141"/>
    </source>
</evidence>
<evidence type="ECO:0000256" key="3">
    <source>
        <dbReference type="ARBA" id="ARBA00012154"/>
    </source>
</evidence>
<dbReference type="GO" id="GO:0009423">
    <property type="term" value="P:chorismate biosynthetic process"/>
    <property type="evidence" value="ECO:0007669"/>
    <property type="project" value="UniProtKB-UniRule"/>
</dbReference>
<feature type="binding site" evidence="11">
    <location>
        <position position="146"/>
    </location>
    <ligand>
        <name>substrate</name>
    </ligand>
</feature>
<feature type="binding site" evidence="11">
    <location>
        <position position="40"/>
    </location>
    <ligand>
        <name>substrate</name>
    </ligand>
</feature>
<feature type="binding site" evidence="11">
    <location>
        <position position="128"/>
    </location>
    <ligand>
        <name>ATP</name>
        <dbReference type="ChEBI" id="CHEBI:30616"/>
    </ligand>
</feature>
<keyword evidence="11" id="KW-0963">Cytoplasm</keyword>
<evidence type="ECO:0000256" key="1">
    <source>
        <dbReference type="ARBA" id="ARBA00004842"/>
    </source>
</evidence>
<evidence type="ECO:0000256" key="6">
    <source>
        <dbReference type="ARBA" id="ARBA00022741"/>
    </source>
</evidence>
<dbReference type="Gene3D" id="3.40.50.300">
    <property type="entry name" value="P-loop containing nucleotide triphosphate hydrolases"/>
    <property type="match status" value="1"/>
</dbReference>
<dbReference type="PANTHER" id="PTHR21087">
    <property type="entry name" value="SHIKIMATE KINASE"/>
    <property type="match status" value="1"/>
</dbReference>
<dbReference type="GO" id="GO:0009073">
    <property type="term" value="P:aromatic amino acid family biosynthetic process"/>
    <property type="evidence" value="ECO:0007669"/>
    <property type="project" value="UniProtKB-KW"/>
</dbReference>
<name>A0A9X2G4D1_9MICO</name>
<keyword evidence="13" id="KW-1185">Reference proteome</keyword>
<dbReference type="InterPro" id="IPR000623">
    <property type="entry name" value="Shikimate_kinase/TSH1"/>
</dbReference>
<comment type="cofactor">
    <cofactor evidence="11">
        <name>Mg(2+)</name>
        <dbReference type="ChEBI" id="CHEBI:18420"/>
    </cofactor>
    <text evidence="11">Binds 1 Mg(2+) ion per subunit.</text>
</comment>
<evidence type="ECO:0000256" key="10">
    <source>
        <dbReference type="ARBA" id="ARBA00048567"/>
    </source>
</evidence>
<dbReference type="InterPro" id="IPR027417">
    <property type="entry name" value="P-loop_NTPase"/>
</dbReference>
<comment type="subcellular location">
    <subcellularLocation>
        <location evidence="11">Cytoplasm</location>
    </subcellularLocation>
</comment>
<comment type="function">
    <text evidence="11">Catalyzes the specific phosphorylation of the 3-hydroxyl group of shikimic acid using ATP as a cosubstrate.</text>
</comment>
<keyword evidence="5 11" id="KW-0808">Transferase</keyword>
<dbReference type="GO" id="GO:0000287">
    <property type="term" value="F:magnesium ion binding"/>
    <property type="evidence" value="ECO:0007669"/>
    <property type="project" value="UniProtKB-UniRule"/>
</dbReference>
<evidence type="ECO:0000313" key="12">
    <source>
        <dbReference type="EMBL" id="MCP2265478.1"/>
    </source>
</evidence>
<dbReference type="GO" id="GO:0005524">
    <property type="term" value="F:ATP binding"/>
    <property type="evidence" value="ECO:0007669"/>
    <property type="project" value="UniProtKB-UniRule"/>
</dbReference>
<feature type="binding site" evidence="11">
    <location>
        <position position="22"/>
    </location>
    <ligand>
        <name>Mg(2+)</name>
        <dbReference type="ChEBI" id="CHEBI:18420"/>
    </ligand>
</feature>
<evidence type="ECO:0000256" key="7">
    <source>
        <dbReference type="ARBA" id="ARBA00022777"/>
    </source>
</evidence>
<organism evidence="12 13">
    <name type="scientific">Promicromonospora thailandica</name>
    <dbReference type="NCBI Taxonomy" id="765201"/>
    <lineage>
        <taxon>Bacteria</taxon>
        <taxon>Bacillati</taxon>
        <taxon>Actinomycetota</taxon>
        <taxon>Actinomycetes</taxon>
        <taxon>Micrococcales</taxon>
        <taxon>Promicromonosporaceae</taxon>
        <taxon>Promicromonospora</taxon>
    </lineage>
</organism>
<comment type="subunit">
    <text evidence="11">Monomer.</text>
</comment>
<comment type="caution">
    <text evidence="12">The sequence shown here is derived from an EMBL/GenBank/DDBJ whole genome shotgun (WGS) entry which is preliminary data.</text>
</comment>
<evidence type="ECO:0000256" key="2">
    <source>
        <dbReference type="ARBA" id="ARBA00006997"/>
    </source>
</evidence>